<dbReference type="InterPro" id="IPR000089">
    <property type="entry name" value="Biotin_lipoyl"/>
</dbReference>
<dbReference type="InterPro" id="IPR003016">
    <property type="entry name" value="2-oxoA_DH_lipoyl-BS"/>
</dbReference>
<comment type="caution">
    <text evidence="3">The sequence shown here is derived from an EMBL/GenBank/DDBJ whole genome shotgun (WGS) entry which is preliminary data.</text>
</comment>
<dbReference type="Pfam" id="PF00364">
    <property type="entry name" value="Biotin_lipoyl"/>
    <property type="match status" value="1"/>
</dbReference>
<evidence type="ECO:0000256" key="1">
    <source>
        <dbReference type="ARBA" id="ARBA00022823"/>
    </source>
</evidence>
<reference evidence="4" key="2">
    <citation type="journal article" date="2019" name="MicrobiologyOpen">
        <title>High-quality draft genome sequence of Gaiella occulta isolated from a 150 meter deep mineral water borehole and comparison with the genome sequences of other deep-branching lineages of the phylum Actinobacteria.</title>
        <authorList>
            <person name="Severino R."/>
            <person name="Froufe H.J.C."/>
            <person name="Barroso C."/>
            <person name="Albuquerque L."/>
            <person name="Lobo-da-Cunha A."/>
            <person name="da Costa M.S."/>
            <person name="Egas C."/>
        </authorList>
    </citation>
    <scope>NUCLEOTIDE SEQUENCE [LARGE SCALE GENOMIC DNA]</scope>
    <source>
        <strain evidence="4">F2-233</strain>
    </source>
</reference>
<accession>A0A7M2YUC0</accession>
<dbReference type="AlphaFoldDB" id="A0A7M2YUC0"/>
<dbReference type="PROSITE" id="PS50968">
    <property type="entry name" value="BIOTINYL_LIPOYL"/>
    <property type="match status" value="1"/>
</dbReference>
<reference evidence="3 4" key="1">
    <citation type="submission" date="2018-07" db="EMBL/GenBank/DDBJ databases">
        <title>High-quality-draft genome sequence of Gaiella occulta.</title>
        <authorList>
            <person name="Severino R."/>
            <person name="Froufe H.J.C."/>
            <person name="Rainey F.A."/>
            <person name="Barroso C."/>
            <person name="Albuquerque L."/>
            <person name="Lobo-Da-Cunha A."/>
            <person name="Da Costa M.S."/>
            <person name="Egas C."/>
        </authorList>
    </citation>
    <scope>NUCLEOTIDE SEQUENCE [LARGE SCALE GENOMIC DNA]</scope>
    <source>
        <strain evidence="3 4">F2-233</strain>
    </source>
</reference>
<dbReference type="Gene3D" id="2.40.50.100">
    <property type="match status" value="1"/>
</dbReference>
<dbReference type="InterPro" id="IPR011053">
    <property type="entry name" value="Single_hybrid_motif"/>
</dbReference>
<dbReference type="Proteomes" id="UP000254134">
    <property type="component" value="Unassembled WGS sequence"/>
</dbReference>
<dbReference type="InterPro" id="IPR045257">
    <property type="entry name" value="E2/Pdx1"/>
</dbReference>
<dbReference type="EMBL" id="QQZY01000006">
    <property type="protein sequence ID" value="RDI73751.1"/>
    <property type="molecule type" value="Genomic_DNA"/>
</dbReference>
<dbReference type="PANTHER" id="PTHR23151">
    <property type="entry name" value="DIHYDROLIPOAMIDE ACETYL/SUCCINYL-TRANSFERASE-RELATED"/>
    <property type="match status" value="1"/>
</dbReference>
<dbReference type="RefSeq" id="WP_220150591.1">
    <property type="nucleotide sequence ID" value="NZ_QQZY01000006.1"/>
</dbReference>
<dbReference type="PROSITE" id="PS00189">
    <property type="entry name" value="LIPOYL"/>
    <property type="match status" value="1"/>
</dbReference>
<dbReference type="GO" id="GO:0045254">
    <property type="term" value="C:pyruvate dehydrogenase complex"/>
    <property type="evidence" value="ECO:0007669"/>
    <property type="project" value="InterPro"/>
</dbReference>
<dbReference type="SUPFAM" id="SSF51230">
    <property type="entry name" value="Single hybrid motif"/>
    <property type="match status" value="1"/>
</dbReference>
<evidence type="ECO:0000313" key="3">
    <source>
        <dbReference type="EMBL" id="RDI73751.1"/>
    </source>
</evidence>
<keyword evidence="4" id="KW-1185">Reference proteome</keyword>
<name>A0A7M2YUC0_9ACTN</name>
<feature type="domain" description="Lipoyl-binding" evidence="2">
    <location>
        <begin position="2"/>
        <end position="77"/>
    </location>
</feature>
<gene>
    <name evidence="3" type="ORF">Gocc_2315</name>
</gene>
<evidence type="ECO:0000313" key="4">
    <source>
        <dbReference type="Proteomes" id="UP000254134"/>
    </source>
</evidence>
<protein>
    <submittedName>
        <fullName evidence="3">Biotin-requiring enzyme</fullName>
    </submittedName>
</protein>
<dbReference type="CDD" id="cd06849">
    <property type="entry name" value="lipoyl_domain"/>
    <property type="match status" value="1"/>
</dbReference>
<dbReference type="PANTHER" id="PTHR23151:SF90">
    <property type="entry name" value="DIHYDROLIPOYLLYSINE-RESIDUE ACETYLTRANSFERASE COMPONENT OF PYRUVATE DEHYDROGENASE COMPLEX, MITOCHONDRIAL-RELATED"/>
    <property type="match status" value="1"/>
</dbReference>
<keyword evidence="1" id="KW-0450">Lipoyl</keyword>
<sequence length="80" mass="8698">MAVEVRLERLSEQMEYGTVSRWLKREGDAVAAGEPIVEVEAEKVTVEVIAPVSGVLTSILAVQGDEFRVETPIALITEDA</sequence>
<proteinExistence type="predicted"/>
<dbReference type="GO" id="GO:0006086">
    <property type="term" value="P:pyruvate decarboxylation to acetyl-CoA"/>
    <property type="evidence" value="ECO:0007669"/>
    <property type="project" value="InterPro"/>
</dbReference>
<organism evidence="3 4">
    <name type="scientific">Gaiella occulta</name>
    <dbReference type="NCBI Taxonomy" id="1002870"/>
    <lineage>
        <taxon>Bacteria</taxon>
        <taxon>Bacillati</taxon>
        <taxon>Actinomycetota</taxon>
        <taxon>Thermoleophilia</taxon>
        <taxon>Gaiellales</taxon>
        <taxon>Gaiellaceae</taxon>
        <taxon>Gaiella</taxon>
    </lineage>
</organism>
<evidence type="ECO:0000259" key="2">
    <source>
        <dbReference type="PROSITE" id="PS50968"/>
    </source>
</evidence>